<comment type="similarity">
    <text evidence="1">Belongs to the bacterial solute-binding protein 5 family.</text>
</comment>
<dbReference type="FunFam" id="3.10.105.10:FF:000006">
    <property type="entry name" value="Peptide ABC transporter substrate-binding protein"/>
    <property type="match status" value="1"/>
</dbReference>
<dbReference type="PANTHER" id="PTHR30290:SF38">
    <property type="entry name" value="D,D-DIPEPTIDE-BINDING PERIPLASMIC PROTEIN DDPA-RELATED"/>
    <property type="match status" value="1"/>
</dbReference>
<dbReference type="Gene3D" id="3.40.190.10">
    <property type="entry name" value="Periplasmic binding protein-like II"/>
    <property type="match status" value="1"/>
</dbReference>
<dbReference type="InterPro" id="IPR000914">
    <property type="entry name" value="SBP_5_dom"/>
</dbReference>
<dbReference type="Gene3D" id="3.90.76.10">
    <property type="entry name" value="Dipeptide-binding Protein, Domain 1"/>
    <property type="match status" value="1"/>
</dbReference>
<dbReference type="GO" id="GO:0043190">
    <property type="term" value="C:ATP-binding cassette (ABC) transporter complex"/>
    <property type="evidence" value="ECO:0007669"/>
    <property type="project" value="InterPro"/>
</dbReference>
<dbReference type="GO" id="GO:0015833">
    <property type="term" value="P:peptide transport"/>
    <property type="evidence" value="ECO:0007669"/>
    <property type="project" value="TreeGrafter"/>
</dbReference>
<proteinExistence type="inferred from homology"/>
<dbReference type="EMBL" id="DYZA01000239">
    <property type="protein sequence ID" value="HJD98299.1"/>
    <property type="molecule type" value="Genomic_DNA"/>
</dbReference>
<dbReference type="InterPro" id="IPR030678">
    <property type="entry name" value="Peptide/Ni-bd"/>
</dbReference>
<dbReference type="Pfam" id="PF00496">
    <property type="entry name" value="SBP_bac_5"/>
    <property type="match status" value="1"/>
</dbReference>
<evidence type="ECO:0000313" key="6">
    <source>
        <dbReference type="Proteomes" id="UP000698963"/>
    </source>
</evidence>
<reference evidence="5" key="1">
    <citation type="journal article" date="2021" name="PeerJ">
        <title>Extensive microbial diversity within the chicken gut microbiome revealed by metagenomics and culture.</title>
        <authorList>
            <person name="Gilroy R."/>
            <person name="Ravi A."/>
            <person name="Getino M."/>
            <person name="Pursley I."/>
            <person name="Horton D.L."/>
            <person name="Alikhan N.F."/>
            <person name="Baker D."/>
            <person name="Gharbi K."/>
            <person name="Hall N."/>
            <person name="Watson M."/>
            <person name="Adriaenssens E.M."/>
            <person name="Foster-Nyarko E."/>
            <person name="Jarju S."/>
            <person name="Secka A."/>
            <person name="Antonio M."/>
            <person name="Oren A."/>
            <person name="Chaudhuri R.R."/>
            <person name="La Ragione R."/>
            <person name="Hildebrand F."/>
            <person name="Pallen M.J."/>
        </authorList>
    </citation>
    <scope>NUCLEOTIDE SEQUENCE</scope>
    <source>
        <strain evidence="5">ChiGjej2B2-19336</strain>
    </source>
</reference>
<dbReference type="GO" id="GO:0030288">
    <property type="term" value="C:outer membrane-bounded periplasmic space"/>
    <property type="evidence" value="ECO:0007669"/>
    <property type="project" value="UniProtKB-ARBA"/>
</dbReference>
<dbReference type="PIRSF" id="PIRSF002741">
    <property type="entry name" value="MppA"/>
    <property type="match status" value="1"/>
</dbReference>
<evidence type="ECO:0000259" key="4">
    <source>
        <dbReference type="Pfam" id="PF00496"/>
    </source>
</evidence>
<feature type="domain" description="Solute-binding protein family 5" evidence="4">
    <location>
        <begin position="68"/>
        <end position="426"/>
    </location>
</feature>
<dbReference type="InterPro" id="IPR039424">
    <property type="entry name" value="SBP_5"/>
</dbReference>
<dbReference type="SUPFAM" id="SSF53850">
    <property type="entry name" value="Periplasmic binding protein-like II"/>
    <property type="match status" value="1"/>
</dbReference>
<dbReference type="GO" id="GO:1904680">
    <property type="term" value="F:peptide transmembrane transporter activity"/>
    <property type="evidence" value="ECO:0007669"/>
    <property type="project" value="TreeGrafter"/>
</dbReference>
<sequence length="519" mass="59026">MFCPAGRAFAGEPSSPGPDYGGKILMGSIGEPSNLIPYLASDSASAEVAGLLYTSPLEYDKDFNIIKCAAEEWEVLEGGTFMRFRLREGLLWQDGHPLTADDVTFTYKLMIDPKTPTAYAADFLNVKEYRQTGPLSFEVRYDRPYARAAVTWMHPILPKHILEHENIASTKYSRNPIGAGPFKLKSWEAGSRITLEANALYFKGRPYLDEVIYRIIPDSTTMFLEARAGKLDFVGLSPQQYLRQTGGEWWEKNWHKYKYLASGYTYLGLNLKSPFFQDRRVRQALSFAIDREGIVKGALLGMGEPAFGPYKPGTWVYNTALKPYDYDPERARRLLSEAGWLPGKDGVLEKDGLPFEFTILVNQGNNERIKVAVILQQMFRAVGVKVAIRTVEWAAFLKEFVGTRKFDALILAWNILDDPDIFDVWHSSAAAGNGLNFVSFCNEEVDHLLEKGRASADRAERKVLYDRFQQILHEEQPYLFLYVPYSLPMVRSRFHGIEPAPAGITYNFDRWWVPRALQQ</sequence>
<evidence type="ECO:0000256" key="3">
    <source>
        <dbReference type="ARBA" id="ARBA00022729"/>
    </source>
</evidence>
<evidence type="ECO:0000313" key="5">
    <source>
        <dbReference type="EMBL" id="HJD98299.1"/>
    </source>
</evidence>
<accession>A0A921DS85</accession>
<gene>
    <name evidence="5" type="ORF">K8W16_11735</name>
</gene>
<name>A0A921DS85_9BACT</name>
<evidence type="ECO:0000256" key="1">
    <source>
        <dbReference type="ARBA" id="ARBA00005695"/>
    </source>
</evidence>
<keyword evidence="3" id="KW-0732">Signal</keyword>
<dbReference type="Gene3D" id="3.10.105.10">
    <property type="entry name" value="Dipeptide-binding Protein, Domain 3"/>
    <property type="match status" value="1"/>
</dbReference>
<dbReference type="CDD" id="cd08514">
    <property type="entry name" value="PBP2_AppA_like"/>
    <property type="match status" value="1"/>
</dbReference>
<dbReference type="PANTHER" id="PTHR30290">
    <property type="entry name" value="PERIPLASMIC BINDING COMPONENT OF ABC TRANSPORTER"/>
    <property type="match status" value="1"/>
</dbReference>
<dbReference type="RefSeq" id="WP_304124062.1">
    <property type="nucleotide sequence ID" value="NZ_DYZA01000239.1"/>
</dbReference>
<keyword evidence="2" id="KW-0813">Transport</keyword>
<dbReference type="AlphaFoldDB" id="A0A921DS85"/>
<reference evidence="5" key="2">
    <citation type="submission" date="2021-09" db="EMBL/GenBank/DDBJ databases">
        <authorList>
            <person name="Gilroy R."/>
        </authorList>
    </citation>
    <scope>NUCLEOTIDE SEQUENCE</scope>
    <source>
        <strain evidence="5">ChiGjej2B2-19336</strain>
    </source>
</reference>
<organism evidence="5 6">
    <name type="scientific">Mailhella massiliensis</name>
    <dbReference type="NCBI Taxonomy" id="1903261"/>
    <lineage>
        <taxon>Bacteria</taxon>
        <taxon>Pseudomonadati</taxon>
        <taxon>Thermodesulfobacteriota</taxon>
        <taxon>Desulfovibrionia</taxon>
        <taxon>Desulfovibrionales</taxon>
        <taxon>Desulfovibrionaceae</taxon>
        <taxon>Mailhella</taxon>
    </lineage>
</organism>
<evidence type="ECO:0000256" key="2">
    <source>
        <dbReference type="ARBA" id="ARBA00022448"/>
    </source>
</evidence>
<comment type="caution">
    <text evidence="5">The sequence shown here is derived from an EMBL/GenBank/DDBJ whole genome shotgun (WGS) entry which is preliminary data.</text>
</comment>
<protein>
    <submittedName>
        <fullName evidence="5">Peptide-binding protein</fullName>
    </submittedName>
</protein>
<dbReference type="Proteomes" id="UP000698963">
    <property type="component" value="Unassembled WGS sequence"/>
</dbReference>